<evidence type="ECO:0000256" key="4">
    <source>
        <dbReference type="ARBA" id="ARBA00022452"/>
    </source>
</evidence>
<evidence type="ECO:0000256" key="5">
    <source>
        <dbReference type="ARBA" id="ARBA00022692"/>
    </source>
</evidence>
<dbReference type="GO" id="GO:0009279">
    <property type="term" value="C:cell outer membrane"/>
    <property type="evidence" value="ECO:0007669"/>
    <property type="project" value="UniProtKB-SubCell"/>
</dbReference>
<dbReference type="AlphaFoldDB" id="A0A1U9UVK5"/>
<dbReference type="Proteomes" id="UP000189627">
    <property type="component" value="Chromosome 2"/>
</dbReference>
<keyword evidence="3" id="KW-0813">Transport</keyword>
<keyword evidence="4" id="KW-1134">Transmembrane beta strand</keyword>
<accession>A0A1U9UVK5</accession>
<dbReference type="PANTHER" id="PTHR34501:SF9">
    <property type="entry name" value="MAJOR OUTER MEMBRANE PROTEIN P.IA"/>
    <property type="match status" value="1"/>
</dbReference>
<dbReference type="KEGG" id="cuh:BJN34_22955"/>
<keyword evidence="7" id="KW-0406">Ion transport</keyword>
<evidence type="ECO:0000256" key="8">
    <source>
        <dbReference type="ARBA" id="ARBA00023114"/>
    </source>
</evidence>
<proteinExistence type="predicted"/>
<name>A0A1U9UVK5_CUPNE</name>
<evidence type="ECO:0000256" key="9">
    <source>
        <dbReference type="ARBA" id="ARBA00023136"/>
    </source>
</evidence>
<dbReference type="GO" id="GO:0006811">
    <property type="term" value="P:monoatomic ion transport"/>
    <property type="evidence" value="ECO:0007669"/>
    <property type="project" value="UniProtKB-KW"/>
</dbReference>
<dbReference type="OrthoDB" id="8173690at2"/>
<keyword evidence="8" id="KW-0626">Porin</keyword>
<feature type="domain" description="Porin" evidence="11">
    <location>
        <begin position="2"/>
        <end position="329"/>
    </location>
</feature>
<evidence type="ECO:0000256" key="2">
    <source>
        <dbReference type="ARBA" id="ARBA00011233"/>
    </source>
</evidence>
<evidence type="ECO:0000313" key="12">
    <source>
        <dbReference type="EMBL" id="AQV96726.1"/>
    </source>
</evidence>
<comment type="subcellular location">
    <subcellularLocation>
        <location evidence="1">Cell outer membrane</location>
        <topology evidence="1">Multi-pass membrane protein</topology>
    </subcellularLocation>
</comment>
<keyword evidence="10" id="KW-0998">Cell outer membrane</keyword>
<dbReference type="CDD" id="cd00342">
    <property type="entry name" value="gram_neg_porins"/>
    <property type="match status" value="1"/>
</dbReference>
<dbReference type="Pfam" id="PF13609">
    <property type="entry name" value="Porin_4"/>
    <property type="match status" value="1"/>
</dbReference>
<comment type="subunit">
    <text evidence="2">Homotrimer.</text>
</comment>
<dbReference type="InterPro" id="IPR023614">
    <property type="entry name" value="Porin_dom_sf"/>
</dbReference>
<evidence type="ECO:0000256" key="3">
    <source>
        <dbReference type="ARBA" id="ARBA00022448"/>
    </source>
</evidence>
<evidence type="ECO:0000256" key="6">
    <source>
        <dbReference type="ARBA" id="ARBA00022729"/>
    </source>
</evidence>
<dbReference type="GO" id="GO:0015288">
    <property type="term" value="F:porin activity"/>
    <property type="evidence" value="ECO:0007669"/>
    <property type="project" value="UniProtKB-KW"/>
</dbReference>
<evidence type="ECO:0000259" key="11">
    <source>
        <dbReference type="Pfam" id="PF13609"/>
    </source>
</evidence>
<dbReference type="InterPro" id="IPR050298">
    <property type="entry name" value="Gram-neg_bact_OMP"/>
</dbReference>
<dbReference type="PANTHER" id="PTHR34501">
    <property type="entry name" value="PROTEIN YDDL-RELATED"/>
    <property type="match status" value="1"/>
</dbReference>
<dbReference type="Gene3D" id="2.40.160.10">
    <property type="entry name" value="Porin"/>
    <property type="match status" value="1"/>
</dbReference>
<sequence>MSTGTAYAQSSVTLYGVVDVNIEYVNNMSSTGATVPPGPAAHRFAMLSGGAGGSRWGLRGVEPLGGGLDAVFVLESGFSADDGKIANAGRMFGRQAYVGLDGNYGKVTFGRQYTSLFDVFANFQAAAYQPQYEPVVAFLGRFYREDNMLKYTGKFGPLTAVTHWSTGADTTVTGSAGEVPGDFRSGSAWGAATSYATGPFGVALGYDEVRPAATALGAPGKNQHASAAAMYATDTVKLVAGYRWARSTNAADVETLRDNYYWIGGSYKFNAAIESTLAWYYDDVTQVTNPVNGSLLGNIRNPWEILFVTKYFLSKRTSLYLTTAFSKNAGLNFDTSVGGLGTGYYLGAGKDRQIGAALGIRHIF</sequence>
<evidence type="ECO:0000256" key="10">
    <source>
        <dbReference type="ARBA" id="ARBA00023237"/>
    </source>
</evidence>
<dbReference type="InterPro" id="IPR033900">
    <property type="entry name" value="Gram_neg_porin_domain"/>
</dbReference>
<keyword evidence="6" id="KW-0732">Signal</keyword>
<protein>
    <submittedName>
        <fullName evidence="12">Porin</fullName>
    </submittedName>
</protein>
<organism evidence="12 13">
    <name type="scientific">Cupriavidus necator</name>
    <name type="common">Alcaligenes eutrophus</name>
    <name type="synonym">Ralstonia eutropha</name>
    <dbReference type="NCBI Taxonomy" id="106590"/>
    <lineage>
        <taxon>Bacteria</taxon>
        <taxon>Pseudomonadati</taxon>
        <taxon>Pseudomonadota</taxon>
        <taxon>Betaproteobacteria</taxon>
        <taxon>Burkholderiales</taxon>
        <taxon>Burkholderiaceae</taxon>
        <taxon>Cupriavidus</taxon>
    </lineage>
</organism>
<gene>
    <name evidence="12" type="ORF">BJN34_22955</name>
</gene>
<evidence type="ECO:0000313" key="13">
    <source>
        <dbReference type="Proteomes" id="UP000189627"/>
    </source>
</evidence>
<keyword evidence="5" id="KW-0812">Transmembrane</keyword>
<dbReference type="GO" id="GO:0046930">
    <property type="term" value="C:pore complex"/>
    <property type="evidence" value="ECO:0007669"/>
    <property type="project" value="UniProtKB-KW"/>
</dbReference>
<keyword evidence="9" id="KW-0472">Membrane</keyword>
<dbReference type="EMBL" id="CP017758">
    <property type="protein sequence ID" value="AQV96726.1"/>
    <property type="molecule type" value="Genomic_DNA"/>
</dbReference>
<evidence type="ECO:0000256" key="7">
    <source>
        <dbReference type="ARBA" id="ARBA00023065"/>
    </source>
</evidence>
<evidence type="ECO:0000256" key="1">
    <source>
        <dbReference type="ARBA" id="ARBA00004571"/>
    </source>
</evidence>
<reference evidence="13" key="1">
    <citation type="submission" date="2017-02" db="EMBL/GenBank/DDBJ databases">
        <title>Complete genome sequence of Cupriavidus necator strain NH9, a 3-chlorobenzoate degrader.</title>
        <authorList>
            <person name="Moriuchi R."/>
            <person name="Dohra H."/>
            <person name="Ogawa N."/>
        </authorList>
    </citation>
    <scope>NUCLEOTIDE SEQUENCE [LARGE SCALE GENOMIC DNA]</scope>
    <source>
        <strain evidence="13">NH9</strain>
    </source>
</reference>
<dbReference type="SUPFAM" id="SSF56935">
    <property type="entry name" value="Porins"/>
    <property type="match status" value="1"/>
</dbReference>